<accession>A0ABQ7CCK8</accession>
<dbReference type="Proteomes" id="UP000266723">
    <property type="component" value="Unassembled WGS sequence"/>
</dbReference>
<proteinExistence type="predicted"/>
<name>A0ABQ7CCK8_BRACR</name>
<keyword evidence="2" id="KW-1185">Reference proteome</keyword>
<organism evidence="1 2">
    <name type="scientific">Brassica cretica</name>
    <name type="common">Mustard</name>
    <dbReference type="NCBI Taxonomy" id="69181"/>
    <lineage>
        <taxon>Eukaryota</taxon>
        <taxon>Viridiplantae</taxon>
        <taxon>Streptophyta</taxon>
        <taxon>Embryophyta</taxon>
        <taxon>Tracheophyta</taxon>
        <taxon>Spermatophyta</taxon>
        <taxon>Magnoliopsida</taxon>
        <taxon>eudicotyledons</taxon>
        <taxon>Gunneridae</taxon>
        <taxon>Pentapetalae</taxon>
        <taxon>rosids</taxon>
        <taxon>malvids</taxon>
        <taxon>Brassicales</taxon>
        <taxon>Brassicaceae</taxon>
        <taxon>Brassiceae</taxon>
        <taxon>Brassica</taxon>
    </lineage>
</organism>
<dbReference type="EMBL" id="QGKV02000832">
    <property type="protein sequence ID" value="KAF3549518.1"/>
    <property type="molecule type" value="Genomic_DNA"/>
</dbReference>
<evidence type="ECO:0000313" key="2">
    <source>
        <dbReference type="Proteomes" id="UP000266723"/>
    </source>
</evidence>
<reference evidence="1 2" key="1">
    <citation type="journal article" date="2020" name="BMC Genomics">
        <title>Intraspecific diversification of the crop wild relative Brassica cretica Lam. using demographic model selection.</title>
        <authorList>
            <person name="Kioukis A."/>
            <person name="Michalopoulou V.A."/>
            <person name="Briers L."/>
            <person name="Pirintsos S."/>
            <person name="Studholme D.J."/>
            <person name="Pavlidis P."/>
            <person name="Sarris P.F."/>
        </authorList>
    </citation>
    <scope>NUCLEOTIDE SEQUENCE [LARGE SCALE GENOMIC DNA]</scope>
    <source>
        <strain evidence="2">cv. PFS-1207/04</strain>
    </source>
</reference>
<protein>
    <submittedName>
        <fullName evidence="1">Uncharacterized protein</fullName>
    </submittedName>
</protein>
<sequence length="147" mass="15905">MNYSERGAAKRNTALSFTVSCVCVLVAIRNCEFESLVTELNLESEKLRPRPPIWGAELATPVAGLFFLEDGWRIPAGAARGAPTGAGDGPLPSTLTCSLMPAKQWSRLPQTKNRSPGLARAMVVFPFVNVRIGSVVLQLWKLSFATS</sequence>
<comment type="caution">
    <text evidence="1">The sequence shown here is derived from an EMBL/GenBank/DDBJ whole genome shotgun (WGS) entry which is preliminary data.</text>
</comment>
<evidence type="ECO:0000313" key="1">
    <source>
        <dbReference type="EMBL" id="KAF3549518.1"/>
    </source>
</evidence>
<gene>
    <name evidence="1" type="ORF">DY000_02000322</name>
</gene>